<dbReference type="Proteomes" id="UP001153292">
    <property type="component" value="Chromosome 13"/>
</dbReference>
<name>A0ABN8AT95_CHISP</name>
<protein>
    <submittedName>
        <fullName evidence="1">Uncharacterized protein</fullName>
    </submittedName>
</protein>
<evidence type="ECO:0000313" key="2">
    <source>
        <dbReference type="Proteomes" id="UP001153292"/>
    </source>
</evidence>
<proteinExistence type="predicted"/>
<sequence>MQEHARVCTCILTDFSSIRRRCAALRPDAPPIFIQCRFFGSCLMGRMEVFMNVNHEHGRNGRFVEWWKLSRSDLALLGPFALKDSFVLIQISERVIHERGCLAAGEDWLQRHCAPVSAALLGPLALKSFDIAKIIYDKGCLEAAEEWFDHNLLIVATSAVCTAFAQILGICFAQNLRADIFAQKAKWH</sequence>
<reference evidence="1" key="1">
    <citation type="submission" date="2021-12" db="EMBL/GenBank/DDBJ databases">
        <authorList>
            <person name="King R."/>
        </authorList>
    </citation>
    <scope>NUCLEOTIDE SEQUENCE</scope>
</reference>
<dbReference type="EMBL" id="OU963906">
    <property type="protein sequence ID" value="CAH0399116.1"/>
    <property type="molecule type" value="Genomic_DNA"/>
</dbReference>
<evidence type="ECO:0000313" key="1">
    <source>
        <dbReference type="EMBL" id="CAH0399116.1"/>
    </source>
</evidence>
<accession>A0ABN8AT95</accession>
<organism evidence="1 2">
    <name type="scientific">Chilo suppressalis</name>
    <name type="common">Asiatic rice borer moth</name>
    <dbReference type="NCBI Taxonomy" id="168631"/>
    <lineage>
        <taxon>Eukaryota</taxon>
        <taxon>Metazoa</taxon>
        <taxon>Ecdysozoa</taxon>
        <taxon>Arthropoda</taxon>
        <taxon>Hexapoda</taxon>
        <taxon>Insecta</taxon>
        <taxon>Pterygota</taxon>
        <taxon>Neoptera</taxon>
        <taxon>Endopterygota</taxon>
        <taxon>Lepidoptera</taxon>
        <taxon>Glossata</taxon>
        <taxon>Ditrysia</taxon>
        <taxon>Pyraloidea</taxon>
        <taxon>Crambidae</taxon>
        <taxon>Crambinae</taxon>
        <taxon>Chilo</taxon>
    </lineage>
</organism>
<keyword evidence="2" id="KW-1185">Reference proteome</keyword>
<gene>
    <name evidence="1" type="ORF">CHILSU_LOCUS2247</name>
</gene>